<evidence type="ECO:0000256" key="1">
    <source>
        <dbReference type="ARBA" id="ARBA00023002"/>
    </source>
</evidence>
<evidence type="ECO:0000313" key="4">
    <source>
        <dbReference type="Proteomes" id="UP000464495"/>
    </source>
</evidence>
<dbReference type="InterPro" id="IPR036188">
    <property type="entry name" value="FAD/NAD-bd_sf"/>
</dbReference>
<evidence type="ECO:0000313" key="3">
    <source>
        <dbReference type="EMBL" id="QHQ37144.1"/>
    </source>
</evidence>
<organism evidence="3 4">
    <name type="scientific">Algicella marina</name>
    <dbReference type="NCBI Taxonomy" id="2683284"/>
    <lineage>
        <taxon>Bacteria</taxon>
        <taxon>Pseudomonadati</taxon>
        <taxon>Pseudomonadota</taxon>
        <taxon>Alphaproteobacteria</taxon>
        <taxon>Rhodobacterales</taxon>
        <taxon>Paracoccaceae</taxon>
        <taxon>Algicella</taxon>
    </lineage>
</organism>
<dbReference type="Proteomes" id="UP000464495">
    <property type="component" value="Chromosome"/>
</dbReference>
<dbReference type="Gene3D" id="3.50.50.60">
    <property type="entry name" value="FAD/NAD(P)-binding domain"/>
    <property type="match status" value="1"/>
</dbReference>
<feature type="domain" description="FAD dependent oxidoreductase" evidence="2">
    <location>
        <begin position="38"/>
        <end position="390"/>
    </location>
</feature>
<dbReference type="KEGG" id="amaq:GO499_19125"/>
<dbReference type="PANTHER" id="PTHR13847">
    <property type="entry name" value="SARCOSINE DEHYDROGENASE-RELATED"/>
    <property type="match status" value="1"/>
</dbReference>
<dbReference type="AlphaFoldDB" id="A0A6P1T2I2"/>
<dbReference type="EMBL" id="CP046620">
    <property type="protein sequence ID" value="QHQ37144.1"/>
    <property type="molecule type" value="Genomic_DNA"/>
</dbReference>
<keyword evidence="1" id="KW-0560">Oxidoreductase</keyword>
<proteinExistence type="predicted"/>
<sequence>MDLLTANDRPGEYPPSYYAATANPFPHQPALGGEVRADVCVIGAGFTGLSAALHLAEKGYSVAVLEASRAGFGASGRNGGQIATGPRQDIRDLEKTYGPEMGRHLWEFAEEAKAVLRGRVAQHDIACDLKRGAIHGEMQARNVADAHAYAEHCRDVYDYDEVTLLDREAIRQELGTEAYQGGFLDMGAGHLHPLNYALGLASAALAAGVQIFEESRVLRVSEAAPHRVETAGGHVTCDFVIYACNGYMGDLEPKVSARVMPINNFIAATEPLDEALAQELIARDVCVADSQFVVNYYRLSADRRMLFGGGETYSYRFPRDIPGLVRPRMEAVYPQLKKVAIDYAWGGTLGITASRMPYFDALGPTRFTAGGYSGQGVAMTSLAGKVLAERVAGQAERFDTLKSLKHIAFPGGGALRHPLLVLAMSWYALRDRLGV</sequence>
<evidence type="ECO:0000259" key="2">
    <source>
        <dbReference type="Pfam" id="PF01266"/>
    </source>
</evidence>
<keyword evidence="4" id="KW-1185">Reference proteome</keyword>
<reference evidence="3 4" key="1">
    <citation type="submission" date="2019-12" db="EMBL/GenBank/DDBJ databases">
        <title>Complete genome sequence of Algicella marina strain 9Alg 56(T) isolated from the red alga Tichocarpus crinitus.</title>
        <authorList>
            <person name="Kim S.-G."/>
            <person name="Nedashkovskaya O.I."/>
        </authorList>
    </citation>
    <scope>NUCLEOTIDE SEQUENCE [LARGE SCALE GENOMIC DNA]</scope>
    <source>
        <strain evidence="3 4">9Alg 56</strain>
    </source>
</reference>
<dbReference type="GO" id="GO:0005737">
    <property type="term" value="C:cytoplasm"/>
    <property type="evidence" value="ECO:0007669"/>
    <property type="project" value="TreeGrafter"/>
</dbReference>
<gene>
    <name evidence="3" type="ORF">GO499_19125</name>
</gene>
<dbReference type="Pfam" id="PF01266">
    <property type="entry name" value="DAO"/>
    <property type="match status" value="1"/>
</dbReference>
<accession>A0A6P1T2I2</accession>
<protein>
    <submittedName>
        <fullName evidence="3">FAD-dependent oxidoreductase</fullName>
    </submittedName>
</protein>
<dbReference type="RefSeq" id="WP_161863685.1">
    <property type="nucleotide sequence ID" value="NZ_CP046620.1"/>
</dbReference>
<dbReference type="GO" id="GO:0016491">
    <property type="term" value="F:oxidoreductase activity"/>
    <property type="evidence" value="ECO:0007669"/>
    <property type="project" value="UniProtKB-KW"/>
</dbReference>
<dbReference type="Gene3D" id="3.30.9.10">
    <property type="entry name" value="D-Amino Acid Oxidase, subunit A, domain 2"/>
    <property type="match status" value="1"/>
</dbReference>
<dbReference type="PANTHER" id="PTHR13847:SF281">
    <property type="entry name" value="FAD DEPENDENT OXIDOREDUCTASE DOMAIN-CONTAINING PROTEIN"/>
    <property type="match status" value="1"/>
</dbReference>
<dbReference type="InterPro" id="IPR006076">
    <property type="entry name" value="FAD-dep_OxRdtase"/>
</dbReference>
<name>A0A6P1T2I2_9RHOB</name>
<dbReference type="SUPFAM" id="SSF51905">
    <property type="entry name" value="FAD/NAD(P)-binding domain"/>
    <property type="match status" value="1"/>
</dbReference>